<protein>
    <submittedName>
        <fullName evidence="1">Tryptophan synthase subunit beta</fullName>
    </submittedName>
</protein>
<organism evidence="1 2">
    <name type="scientific">Pseudomonas vancouverensis</name>
    <dbReference type="NCBI Taxonomy" id="95300"/>
    <lineage>
        <taxon>Bacteria</taxon>
        <taxon>Pseudomonadati</taxon>
        <taxon>Pseudomonadota</taxon>
        <taxon>Gammaproteobacteria</taxon>
        <taxon>Pseudomonadales</taxon>
        <taxon>Pseudomonadaceae</taxon>
        <taxon>Pseudomonas</taxon>
    </lineage>
</organism>
<dbReference type="Proteomes" id="UP000295254">
    <property type="component" value="Unassembled WGS sequence"/>
</dbReference>
<keyword evidence="2" id="KW-1185">Reference proteome</keyword>
<gene>
    <name evidence="1" type="ORF">EIY72_03465</name>
</gene>
<accession>A0A1H2PDV4</accession>
<evidence type="ECO:0000313" key="1">
    <source>
        <dbReference type="EMBL" id="TDB67814.1"/>
    </source>
</evidence>
<comment type="caution">
    <text evidence="1">The sequence shown here is derived from an EMBL/GenBank/DDBJ whole genome shotgun (WGS) entry which is preliminary data.</text>
</comment>
<name>A0A1H2PDV4_PSEVA</name>
<dbReference type="AlphaFoldDB" id="A0A1H2PDV4"/>
<reference evidence="2" key="1">
    <citation type="journal article" date="2019" name="bioRxiv">
        <title>Bacterially produced spermidine induces plant systemic susceptibility to pathogens.</title>
        <authorList>
            <person name="Melnyk R.A."/>
            <person name="Beskrovnaya P.A."/>
            <person name="Liu Z."/>
            <person name="Song Y."/>
            <person name="Haney C.H."/>
        </authorList>
    </citation>
    <scope>NUCLEOTIDE SEQUENCE [LARGE SCALE GENOMIC DNA]</scope>
    <source>
        <strain evidence="2">Dha-51</strain>
    </source>
</reference>
<proteinExistence type="predicted"/>
<dbReference type="EMBL" id="RRZK01000003">
    <property type="protein sequence ID" value="TDB67814.1"/>
    <property type="molecule type" value="Genomic_DNA"/>
</dbReference>
<evidence type="ECO:0000313" key="2">
    <source>
        <dbReference type="Proteomes" id="UP000295254"/>
    </source>
</evidence>
<sequence>MFYVQRDAQGQLLRVEAQAYAEATETLPADHPEIKDWLAERKLASNLKRLKQSDPEMIRVLDDLIQVLIDKGVIRVTDLPAAAQAKLMDRSQAREALGGLSQLVGEDEDGLI</sequence>
<dbReference type="STRING" id="95300.SAMN05216558_5000"/>
<dbReference type="OrthoDB" id="5703571at2"/>
<dbReference type="RefSeq" id="WP_093227984.1">
    <property type="nucleotide sequence ID" value="NZ_LT629803.1"/>
</dbReference>